<feature type="binding site" evidence="7">
    <location>
        <begin position="23"/>
        <end position="27"/>
    </location>
    <ligand>
        <name>L-glutamate</name>
        <dbReference type="ChEBI" id="CHEBI:29985"/>
    </ligand>
</feature>
<organism evidence="10 11">
    <name type="scientific">Bordetella bronchiseptica 253</name>
    <dbReference type="NCBI Taxonomy" id="568707"/>
    <lineage>
        <taxon>Bacteria</taxon>
        <taxon>Pseudomonadati</taxon>
        <taxon>Pseudomonadota</taxon>
        <taxon>Betaproteobacteria</taxon>
        <taxon>Burkholderiales</taxon>
        <taxon>Alcaligenaceae</taxon>
        <taxon>Bordetella</taxon>
    </lineage>
</organism>
<keyword evidence="3 7" id="KW-0547">Nucleotide-binding</keyword>
<feature type="domain" description="Glutamyl/glutaminyl-tRNA synthetase class Ib catalytic" evidence="9">
    <location>
        <begin position="23"/>
        <end position="260"/>
    </location>
</feature>
<feature type="binding site" evidence="7">
    <location>
        <position position="257"/>
    </location>
    <ligand>
        <name>ATP</name>
        <dbReference type="ChEBI" id="CHEBI:30616"/>
    </ligand>
</feature>
<dbReference type="HOGENOM" id="CLU_015768_0_1_4"/>
<name>A0A0C6PAI1_BORBO</name>
<dbReference type="SUPFAM" id="SSF52374">
    <property type="entry name" value="Nucleotidylyl transferase"/>
    <property type="match status" value="1"/>
</dbReference>
<evidence type="ECO:0000256" key="3">
    <source>
        <dbReference type="ARBA" id="ARBA00022741"/>
    </source>
</evidence>
<dbReference type="InterPro" id="IPR014729">
    <property type="entry name" value="Rossmann-like_a/b/a_fold"/>
</dbReference>
<dbReference type="EC" id="6.1.1.-" evidence="7"/>
<evidence type="ECO:0000256" key="5">
    <source>
        <dbReference type="ARBA" id="ARBA00022840"/>
    </source>
</evidence>
<evidence type="ECO:0000256" key="8">
    <source>
        <dbReference type="RuleBase" id="RU363037"/>
    </source>
</evidence>
<protein>
    <recommendedName>
        <fullName evidence="7">Glutamyl-Q tRNA(Asp) synthetase</fullName>
        <shortName evidence="7">Glu-Q-RSs</shortName>
        <ecNumber evidence="7">6.1.1.-</ecNumber>
    </recommendedName>
</protein>
<feature type="binding site" evidence="7">
    <location>
        <position position="215"/>
    </location>
    <ligand>
        <name>L-glutamate</name>
        <dbReference type="ChEBI" id="CHEBI:29985"/>
    </ligand>
</feature>
<gene>
    <name evidence="7" type="primary">gluQ</name>
    <name evidence="10" type="ORF">BN112_3467</name>
</gene>
<feature type="binding site" evidence="7">
    <location>
        <position position="143"/>
    </location>
    <ligand>
        <name>Zn(2+)</name>
        <dbReference type="ChEBI" id="CHEBI:29105"/>
    </ligand>
</feature>
<evidence type="ECO:0000313" key="11">
    <source>
        <dbReference type="Proteomes" id="UP000007564"/>
    </source>
</evidence>
<dbReference type="InterPro" id="IPR000924">
    <property type="entry name" value="Glu/Gln-tRNA-synth"/>
</dbReference>
<dbReference type="NCBIfam" id="NF004313">
    <property type="entry name" value="PRK05710.1-2"/>
    <property type="match status" value="1"/>
</dbReference>
<dbReference type="GO" id="GO:0005829">
    <property type="term" value="C:cytosol"/>
    <property type="evidence" value="ECO:0007669"/>
    <property type="project" value="TreeGrafter"/>
</dbReference>
<evidence type="ECO:0000256" key="7">
    <source>
        <dbReference type="HAMAP-Rule" id="MF_01428"/>
    </source>
</evidence>
<feature type="binding site" evidence="7">
    <location>
        <position position="59"/>
    </location>
    <ligand>
        <name>L-glutamate</name>
        <dbReference type="ChEBI" id="CHEBI:29985"/>
    </ligand>
</feature>
<dbReference type="PANTHER" id="PTHR43311:SF1">
    <property type="entry name" value="GLUTAMYL-Q TRNA(ASP) SYNTHETASE"/>
    <property type="match status" value="1"/>
</dbReference>
<keyword evidence="1 7" id="KW-0436">Ligase</keyword>
<evidence type="ECO:0000256" key="4">
    <source>
        <dbReference type="ARBA" id="ARBA00022833"/>
    </source>
</evidence>
<dbReference type="GO" id="GO:0004818">
    <property type="term" value="F:glutamate-tRNA ligase activity"/>
    <property type="evidence" value="ECO:0007669"/>
    <property type="project" value="TreeGrafter"/>
</dbReference>
<dbReference type="KEGG" id="bbh:BN112_3467"/>
<dbReference type="Pfam" id="PF00749">
    <property type="entry name" value="tRNA-synt_1c"/>
    <property type="match status" value="1"/>
</dbReference>
<comment type="similarity">
    <text evidence="7">Belongs to the class-I aminoacyl-tRNA synthetase family. GluQ subfamily.</text>
</comment>
<feature type="binding site" evidence="7">
    <location>
        <position position="139"/>
    </location>
    <ligand>
        <name>Zn(2+)</name>
        <dbReference type="ChEBI" id="CHEBI:29105"/>
    </ligand>
</feature>
<dbReference type="NCBIfam" id="NF004314">
    <property type="entry name" value="PRK05710.1-3"/>
    <property type="match status" value="1"/>
</dbReference>
<evidence type="ECO:0000313" key="10">
    <source>
        <dbReference type="EMBL" id="CCJ55381.1"/>
    </source>
</evidence>
<dbReference type="PRINTS" id="PR00987">
    <property type="entry name" value="TRNASYNTHGLU"/>
</dbReference>
<accession>A0A0C6PAI1</accession>
<dbReference type="GO" id="GO:0006400">
    <property type="term" value="P:tRNA modification"/>
    <property type="evidence" value="ECO:0007669"/>
    <property type="project" value="InterPro"/>
</dbReference>
<feature type="binding site" evidence="7">
    <location>
        <position position="115"/>
    </location>
    <ligand>
        <name>Zn(2+)</name>
        <dbReference type="ChEBI" id="CHEBI:29105"/>
    </ligand>
</feature>
<keyword evidence="5 7" id="KW-0067">ATP-binding</keyword>
<feature type="binding site" evidence="7">
    <location>
        <position position="117"/>
    </location>
    <ligand>
        <name>Zn(2+)</name>
        <dbReference type="ChEBI" id="CHEBI:29105"/>
    </ligand>
</feature>
<dbReference type="AlphaFoldDB" id="A0A0C6PAI1"/>
<comment type="function">
    <text evidence="7">Catalyzes the tRNA-independent activation of glutamate in presence of ATP and the subsequent transfer of glutamate onto a tRNA(Asp). Glutamate is transferred on the 2-amino-5-(4,5-dihydroxy-2-cyclopenten-1-yl) moiety of the queuosine in the wobble position of the QUC anticodon.</text>
</comment>
<keyword evidence="2 7" id="KW-0479">Metal-binding</keyword>
<dbReference type="InterPro" id="IPR049940">
    <property type="entry name" value="GluQ/Sye"/>
</dbReference>
<dbReference type="GO" id="GO:0005524">
    <property type="term" value="F:ATP binding"/>
    <property type="evidence" value="ECO:0007669"/>
    <property type="project" value="UniProtKB-KW"/>
</dbReference>
<feature type="short sequence motif" description="'HIGH' region" evidence="7">
    <location>
        <begin position="26"/>
        <end position="36"/>
    </location>
</feature>
<dbReference type="Gene3D" id="3.40.50.620">
    <property type="entry name" value="HUPs"/>
    <property type="match status" value="1"/>
</dbReference>
<dbReference type="OrthoDB" id="9807503at2"/>
<dbReference type="GO" id="GO:0006424">
    <property type="term" value="P:glutamyl-tRNA aminoacylation"/>
    <property type="evidence" value="ECO:0007669"/>
    <property type="project" value="InterPro"/>
</dbReference>
<dbReference type="EMBL" id="HE965806">
    <property type="protein sequence ID" value="CCJ55381.1"/>
    <property type="molecule type" value="Genomic_DNA"/>
</dbReference>
<dbReference type="PANTHER" id="PTHR43311">
    <property type="entry name" value="GLUTAMATE--TRNA LIGASE"/>
    <property type="match status" value="1"/>
</dbReference>
<dbReference type="RefSeq" id="WP_015064768.1">
    <property type="nucleotide sequence ID" value="NC_019382.1"/>
</dbReference>
<feature type="short sequence motif" description="'KMSKS' region" evidence="7">
    <location>
        <begin position="254"/>
        <end position="258"/>
    </location>
</feature>
<evidence type="ECO:0000256" key="6">
    <source>
        <dbReference type="ARBA" id="ARBA00023146"/>
    </source>
</evidence>
<reference evidence="10 11" key="1">
    <citation type="journal article" date="2012" name="BMC Genomics">
        <title>Comparative genomics of the classical Bordetella subspecies: the evolution and exchange of virulence-associated diversity amongst closely related pathogens.</title>
        <authorList>
            <person name="Park J."/>
            <person name="Zhang Y."/>
            <person name="Buboltz A.M."/>
            <person name="Zhang X."/>
            <person name="Schuster S.C."/>
            <person name="Ahuja U."/>
            <person name="Liu M."/>
            <person name="Miller J.F."/>
            <person name="Sebaihia M."/>
            <person name="Bentley S.D."/>
            <person name="Parkhill J."/>
            <person name="Harvill E.T."/>
        </authorList>
    </citation>
    <scope>NUCLEOTIDE SEQUENCE [LARGE SCALE GENOMIC DNA]</scope>
    <source>
        <strain evidence="10 11">253</strain>
    </source>
</reference>
<dbReference type="InterPro" id="IPR022380">
    <property type="entry name" value="Glu-Q_tRNA(Asp)_Synthase"/>
</dbReference>
<proteinExistence type="inferred from homology"/>
<dbReference type="Proteomes" id="UP000007564">
    <property type="component" value="Chromosome"/>
</dbReference>
<dbReference type="InterPro" id="IPR020058">
    <property type="entry name" value="Glu/Gln-tRNA-synth_Ib_cat-dom"/>
</dbReference>
<keyword evidence="8" id="KW-0648">Protein biosynthesis</keyword>
<evidence type="ECO:0000256" key="1">
    <source>
        <dbReference type="ARBA" id="ARBA00022598"/>
    </source>
</evidence>
<evidence type="ECO:0000256" key="2">
    <source>
        <dbReference type="ARBA" id="ARBA00022723"/>
    </source>
</evidence>
<dbReference type="HAMAP" id="MF_01428">
    <property type="entry name" value="Glu_Q_tRNA_synth"/>
    <property type="match status" value="1"/>
</dbReference>
<evidence type="ECO:0000259" key="9">
    <source>
        <dbReference type="Pfam" id="PF00749"/>
    </source>
</evidence>
<comment type="cofactor">
    <cofactor evidence="7">
        <name>Zn(2+)</name>
        <dbReference type="ChEBI" id="CHEBI:29105"/>
    </cofactor>
    <text evidence="7">Binds 1 zinc ion per subunit.</text>
</comment>
<feature type="binding site" evidence="7">
    <location>
        <position position="197"/>
    </location>
    <ligand>
        <name>L-glutamate</name>
        <dbReference type="ChEBI" id="CHEBI:29985"/>
    </ligand>
</feature>
<sequence>MARRPVLARHRIDFRNRVNYIGRFAPSPSGPLHAGSLVAALASWLDARAHHGLWRLRIEDVDTPRTVPGAAGVIMDQLRALHLHWDGEIMWQSRRGAAYQQAFDALAARGLIYGCGCTRREIADSALRGTAGVDGERPYPGTCREGLPAGRQARAWRVRVPPGVETFVDRWLGPQQQDVAAAVGDFALRRADGLWAYQLAVVVDDADQGVTDVVRGADLLGSTARQRVLERLLGLAPPRVMHVPLIVDPATGLKLSKQNGAPALDCSQPLRMLQQAWSGLGFAPLAAATPEAFLQAAAAQWAQRFGMRHAAVPASPKAD</sequence>
<dbReference type="GO" id="GO:0008270">
    <property type="term" value="F:zinc ion binding"/>
    <property type="evidence" value="ECO:0007669"/>
    <property type="project" value="UniProtKB-UniRule"/>
</dbReference>
<keyword evidence="6 7" id="KW-0030">Aminoacyl-tRNA synthetase</keyword>
<keyword evidence="4 7" id="KW-0862">Zinc</keyword>
<dbReference type="NCBIfam" id="TIGR03838">
    <property type="entry name" value="queuosine_YadB"/>
    <property type="match status" value="1"/>
</dbReference>